<evidence type="ECO:0000313" key="1">
    <source>
        <dbReference type="EMBL" id="KAF9478429.1"/>
    </source>
</evidence>
<evidence type="ECO:0000313" key="2">
    <source>
        <dbReference type="Proteomes" id="UP000807469"/>
    </source>
</evidence>
<keyword evidence="2" id="KW-1185">Reference proteome</keyword>
<comment type="caution">
    <text evidence="1">The sequence shown here is derived from an EMBL/GenBank/DDBJ whole genome shotgun (WGS) entry which is preliminary data.</text>
</comment>
<dbReference type="EMBL" id="MU155234">
    <property type="protein sequence ID" value="KAF9478429.1"/>
    <property type="molecule type" value="Genomic_DNA"/>
</dbReference>
<gene>
    <name evidence="1" type="ORF">BDN70DRAFT_895701</name>
</gene>
<protein>
    <submittedName>
        <fullName evidence="1">Uncharacterized protein</fullName>
    </submittedName>
</protein>
<proteinExistence type="predicted"/>
<dbReference type="Proteomes" id="UP000807469">
    <property type="component" value="Unassembled WGS sequence"/>
</dbReference>
<dbReference type="AlphaFoldDB" id="A0A9P5YZN0"/>
<dbReference type="InterPro" id="IPR011990">
    <property type="entry name" value="TPR-like_helical_dom_sf"/>
</dbReference>
<name>A0A9P5YZN0_9AGAR</name>
<dbReference type="OrthoDB" id="185373at2759"/>
<accession>A0A9P5YZN0</accession>
<dbReference type="Gene3D" id="1.25.40.10">
    <property type="entry name" value="Tetratricopeptide repeat domain"/>
    <property type="match status" value="1"/>
</dbReference>
<sequence>MLKLLGRSHGHILPRSSIHNARSFTSLTKFRKRLQNLLENDPAYDLRSIFKRIKNDVRETTEPSKLYEAAFDVLIRKKRLEDGATIMLDMQKHGLQASNATQAKMLALSLTMDLPPQVGIENVVNNICDIVAHKSYTEADLIELVRLLELYDVDRGIIGIIVNHFLESRGKGYKPSLRIVPEVVEALARDGKVDQALTTLEEVPLSEIPGRMKSLSITYTLLLTALRDTSPWDNQLAERILRGISERQLSKELPLKLLLAWAARREKYLSVLHLFNEIQTEFALDMHVYRTLFEMHTTFTFPHTLPHFAPLAPRKLFHDMGLLSEKPNTYVLTTALTGFMHRRDYIGALGVLDSFAHFGVPLDNATFYNVIKPLTHRMWGDIASKRRMRDGQIKWGDRFLGAKFTRIVLSPSLISDYLDQVSRERYSLMDPLYVPGPMRARGVRAEIPEKMPSPEEKEQERKAKWGAVAYPVPSMEAMETVDPDLVVDPDVVYDATPLMRLVRRAAFAQNMIDGELDERRAAEMVQEMERRTREEMIPEMVEQVTREHVEGMGGEGPAAIPCRKMAASVG</sequence>
<reference evidence="1" key="1">
    <citation type="submission" date="2020-11" db="EMBL/GenBank/DDBJ databases">
        <authorList>
            <consortium name="DOE Joint Genome Institute"/>
            <person name="Ahrendt S."/>
            <person name="Riley R."/>
            <person name="Andreopoulos W."/>
            <person name="Labutti K."/>
            <person name="Pangilinan J."/>
            <person name="Ruiz-Duenas F.J."/>
            <person name="Barrasa J.M."/>
            <person name="Sanchez-Garcia M."/>
            <person name="Camarero S."/>
            <person name="Miyauchi S."/>
            <person name="Serrano A."/>
            <person name="Linde D."/>
            <person name="Babiker R."/>
            <person name="Drula E."/>
            <person name="Ayuso-Fernandez I."/>
            <person name="Pacheco R."/>
            <person name="Padilla G."/>
            <person name="Ferreira P."/>
            <person name="Barriuso J."/>
            <person name="Kellner H."/>
            <person name="Castanera R."/>
            <person name="Alfaro M."/>
            <person name="Ramirez L."/>
            <person name="Pisabarro A.G."/>
            <person name="Kuo A."/>
            <person name="Tritt A."/>
            <person name="Lipzen A."/>
            <person name="He G."/>
            <person name="Yan M."/>
            <person name="Ng V."/>
            <person name="Cullen D."/>
            <person name="Martin F."/>
            <person name="Rosso M.-N."/>
            <person name="Henrissat B."/>
            <person name="Hibbett D."/>
            <person name="Martinez A.T."/>
            <person name="Grigoriev I.V."/>
        </authorList>
    </citation>
    <scope>NUCLEOTIDE SEQUENCE</scope>
    <source>
        <strain evidence="1">CIRM-BRFM 674</strain>
    </source>
</reference>
<organism evidence="1 2">
    <name type="scientific">Pholiota conissans</name>
    <dbReference type="NCBI Taxonomy" id="109636"/>
    <lineage>
        <taxon>Eukaryota</taxon>
        <taxon>Fungi</taxon>
        <taxon>Dikarya</taxon>
        <taxon>Basidiomycota</taxon>
        <taxon>Agaricomycotina</taxon>
        <taxon>Agaricomycetes</taxon>
        <taxon>Agaricomycetidae</taxon>
        <taxon>Agaricales</taxon>
        <taxon>Agaricineae</taxon>
        <taxon>Strophariaceae</taxon>
        <taxon>Pholiota</taxon>
    </lineage>
</organism>